<proteinExistence type="predicted"/>
<sequence length="103" mass="10822">MDPSMAAAFAHFLQGPNLVASLSQSASQPSPFPSHPVIPFQPPSFSPFCTQPPGPPAPPPSPPNTAKAKPSSSRSARRHRVTASPEAAVDPKRKMVSILGLFQ</sequence>
<name>A0A0E0HAC8_ORYNI</name>
<reference evidence="2" key="1">
    <citation type="submission" date="2015-04" db="UniProtKB">
        <authorList>
            <consortium name="EnsemblPlants"/>
        </authorList>
    </citation>
    <scope>IDENTIFICATION</scope>
    <source>
        <strain evidence="2">SL10</strain>
    </source>
</reference>
<dbReference type="OMA" id="SRARMYY"/>
<feature type="compositionally biased region" description="Pro residues" evidence="1">
    <location>
        <begin position="30"/>
        <end position="63"/>
    </location>
</feature>
<dbReference type="EnsemblPlants" id="ONIVA05G05750.1">
    <property type="protein sequence ID" value="ONIVA05G05750.1"/>
    <property type="gene ID" value="ONIVA05G05750"/>
</dbReference>
<organism evidence="2">
    <name type="scientific">Oryza nivara</name>
    <name type="common">Indian wild rice</name>
    <name type="synonym">Oryza sativa f. spontanea</name>
    <dbReference type="NCBI Taxonomy" id="4536"/>
    <lineage>
        <taxon>Eukaryota</taxon>
        <taxon>Viridiplantae</taxon>
        <taxon>Streptophyta</taxon>
        <taxon>Embryophyta</taxon>
        <taxon>Tracheophyta</taxon>
        <taxon>Spermatophyta</taxon>
        <taxon>Magnoliopsida</taxon>
        <taxon>Liliopsida</taxon>
        <taxon>Poales</taxon>
        <taxon>Poaceae</taxon>
        <taxon>BOP clade</taxon>
        <taxon>Oryzoideae</taxon>
        <taxon>Oryzeae</taxon>
        <taxon>Oryzinae</taxon>
        <taxon>Oryza</taxon>
    </lineage>
</organism>
<feature type="compositionally biased region" description="Low complexity" evidence="1">
    <location>
        <begin position="64"/>
        <end position="74"/>
    </location>
</feature>
<dbReference type="AlphaFoldDB" id="A0A0E0HAC8"/>
<dbReference type="HOGENOM" id="CLU_2268128_0_0_1"/>
<reference evidence="2" key="2">
    <citation type="submission" date="2018-04" db="EMBL/GenBank/DDBJ databases">
        <title>OnivRS2 (Oryza nivara Reference Sequence Version 2).</title>
        <authorList>
            <person name="Zhang J."/>
            <person name="Kudrna D."/>
            <person name="Lee S."/>
            <person name="Talag J."/>
            <person name="Rajasekar S."/>
            <person name="Welchert J."/>
            <person name="Hsing Y.-I."/>
            <person name="Wing R.A."/>
        </authorList>
    </citation>
    <scope>NUCLEOTIDE SEQUENCE [LARGE SCALE GENOMIC DNA]</scope>
    <source>
        <strain evidence="2">SL10</strain>
    </source>
</reference>
<dbReference type="Proteomes" id="UP000006591">
    <property type="component" value="Chromosome 5"/>
</dbReference>
<dbReference type="Gramene" id="ONIVA05G05750.1">
    <property type="protein sequence ID" value="ONIVA05G05750.1"/>
    <property type="gene ID" value="ONIVA05G05750"/>
</dbReference>
<evidence type="ECO:0000313" key="3">
    <source>
        <dbReference type="Proteomes" id="UP000006591"/>
    </source>
</evidence>
<feature type="region of interest" description="Disordered" evidence="1">
    <location>
        <begin position="21"/>
        <end position="89"/>
    </location>
</feature>
<evidence type="ECO:0000256" key="1">
    <source>
        <dbReference type="SAM" id="MobiDB-lite"/>
    </source>
</evidence>
<accession>A0A0E0HAC8</accession>
<evidence type="ECO:0000313" key="2">
    <source>
        <dbReference type="EnsemblPlants" id="ONIVA05G05750.1"/>
    </source>
</evidence>
<keyword evidence="3" id="KW-1185">Reference proteome</keyword>
<protein>
    <submittedName>
        <fullName evidence="2">Uncharacterized protein</fullName>
    </submittedName>
</protein>